<dbReference type="PROSITE" id="PS00086">
    <property type="entry name" value="CYTOCHROME_P450"/>
    <property type="match status" value="1"/>
</dbReference>
<reference evidence="9" key="3">
    <citation type="submission" date="2016-02" db="EMBL/GenBank/DDBJ databases">
        <title>Draft genome of pathogenic Streptomyces sp. in Japan.</title>
        <authorList>
            <person name="Tomihama T."/>
            <person name="Ikenaga M."/>
            <person name="Sakai M."/>
            <person name="Okubo T."/>
            <person name="Ikeda S."/>
        </authorList>
    </citation>
    <scope>NUCLEOTIDE SEQUENCE [LARGE SCALE GENOMIC DNA]</scope>
    <source>
        <strain evidence="9">S58</strain>
    </source>
</reference>
<gene>
    <name evidence="8" type="ORF">SsS58_02709</name>
</gene>
<evidence type="ECO:0000256" key="6">
    <source>
        <dbReference type="ARBA" id="ARBA00023033"/>
    </source>
</evidence>
<comment type="similarity">
    <text evidence="1 7">Belongs to the cytochrome P450 family.</text>
</comment>
<evidence type="ECO:0000256" key="5">
    <source>
        <dbReference type="ARBA" id="ARBA00023004"/>
    </source>
</evidence>
<comment type="caution">
    <text evidence="8">The sequence shown here is derived from an EMBL/GenBank/DDBJ whole genome shotgun (WGS) entry which is preliminary data.</text>
</comment>
<evidence type="ECO:0000256" key="1">
    <source>
        <dbReference type="ARBA" id="ARBA00010617"/>
    </source>
</evidence>
<keyword evidence="2 7" id="KW-0349">Heme</keyword>
<reference evidence="9" key="1">
    <citation type="submission" date="2015-11" db="EMBL/GenBank/DDBJ databases">
        <authorList>
            <consortium name="Cross-ministerial Strategic Innovation Promotion Program (SIP) consortium"/>
            <person name="Tomihama T."/>
            <person name="Ikenaga M."/>
            <person name="Sakai M."/>
            <person name="Okubo T."/>
            <person name="Ikeda S."/>
        </authorList>
    </citation>
    <scope>NUCLEOTIDE SEQUENCE [LARGE SCALE GENOMIC DNA]</scope>
    <source>
        <strain evidence="9">S58</strain>
    </source>
</reference>
<evidence type="ECO:0000313" key="8">
    <source>
        <dbReference type="EMBL" id="GAQ62344.1"/>
    </source>
</evidence>
<dbReference type="Proteomes" id="UP000067448">
    <property type="component" value="Unassembled WGS sequence"/>
</dbReference>
<sequence>MSSTTSEPVVLGADFVRDPHAVNARLRELGAVHEVVMPTGLKVWWVTRWEEGRALLADARLSKNVADAGKLFERHQSDMSRQRDYSHVINRSMVNMDPPDHTRLRGLVTKAFTTRQVTGLRPWIEEIADEVLRSLEGRVEFDVIADFAVPMVRTVISEFLGVPAADRAEFCAHASVLTSDGDREAAAKASNALAELVSRIVTAKRADLGEDLLSSLILAAEGLDRLSDDEIISFTVLLFVGGFDTTVNLLGNGMLALLRNPDQLAAVREDPALLAGAVEEFLRYDGSANISHWRRTVEPVTVGEVTIPAGEFVFIALGSANRDPARFAEPDRLDVTRTAQGHLAFGHGIHHCIGAPLARAEGEIAFRRLLAQFPSLELTVDPEELEWRPSMLHHGLLSLPVRTVQR</sequence>
<dbReference type="GO" id="GO:0005506">
    <property type="term" value="F:iron ion binding"/>
    <property type="evidence" value="ECO:0007669"/>
    <property type="project" value="InterPro"/>
</dbReference>
<dbReference type="AlphaFoldDB" id="A0A100JMN4"/>
<keyword evidence="4 7" id="KW-0560">Oxidoreductase</keyword>
<dbReference type="PRINTS" id="PR00359">
    <property type="entry name" value="BP450"/>
</dbReference>
<dbReference type="InterPro" id="IPR017972">
    <property type="entry name" value="Cyt_P450_CS"/>
</dbReference>
<evidence type="ECO:0000256" key="4">
    <source>
        <dbReference type="ARBA" id="ARBA00023002"/>
    </source>
</evidence>
<keyword evidence="3 7" id="KW-0479">Metal-binding</keyword>
<protein>
    <submittedName>
        <fullName evidence="8">Cytochrome P450 107B1</fullName>
    </submittedName>
</protein>
<dbReference type="SUPFAM" id="SSF48264">
    <property type="entry name" value="Cytochrome P450"/>
    <property type="match status" value="1"/>
</dbReference>
<evidence type="ECO:0000256" key="2">
    <source>
        <dbReference type="ARBA" id="ARBA00022617"/>
    </source>
</evidence>
<dbReference type="PANTHER" id="PTHR46696:SF1">
    <property type="entry name" value="CYTOCHROME P450 YJIB-RELATED"/>
    <property type="match status" value="1"/>
</dbReference>
<dbReference type="GO" id="GO:0016705">
    <property type="term" value="F:oxidoreductase activity, acting on paired donors, with incorporation or reduction of molecular oxygen"/>
    <property type="evidence" value="ECO:0007669"/>
    <property type="project" value="InterPro"/>
</dbReference>
<reference evidence="8 9" key="2">
    <citation type="journal article" date="2016" name="Genome Announc.">
        <title>Draft Genome Sequences of Streptomyces scabiei S58, Streptomyces turgidiscabies T45, and Streptomyces acidiscabies a10, the Pathogens of Potato Common Scab, Isolated in Japan.</title>
        <authorList>
            <person name="Tomihama T."/>
            <person name="Nishi Y."/>
            <person name="Sakai M."/>
            <person name="Ikenaga M."/>
            <person name="Okubo T."/>
            <person name="Ikeda S."/>
        </authorList>
    </citation>
    <scope>NUCLEOTIDE SEQUENCE [LARGE SCALE GENOMIC DNA]</scope>
    <source>
        <strain evidence="8 9">S58</strain>
    </source>
</reference>
<dbReference type="InterPro" id="IPR002397">
    <property type="entry name" value="Cyt_P450_B"/>
</dbReference>
<organism evidence="8 9">
    <name type="scientific">Streptomyces scabiei</name>
    <dbReference type="NCBI Taxonomy" id="1930"/>
    <lineage>
        <taxon>Bacteria</taxon>
        <taxon>Bacillati</taxon>
        <taxon>Actinomycetota</taxon>
        <taxon>Actinomycetes</taxon>
        <taxon>Kitasatosporales</taxon>
        <taxon>Streptomycetaceae</taxon>
        <taxon>Streptomyces</taxon>
    </lineage>
</organism>
<keyword evidence="6 7" id="KW-0503">Monooxygenase</keyword>
<dbReference type="CDD" id="cd11029">
    <property type="entry name" value="CYP107-like"/>
    <property type="match status" value="1"/>
</dbReference>
<name>A0A100JMN4_STRSC</name>
<dbReference type="PANTHER" id="PTHR46696">
    <property type="entry name" value="P450, PUTATIVE (EUROFUNG)-RELATED"/>
    <property type="match status" value="1"/>
</dbReference>
<keyword evidence="5 7" id="KW-0408">Iron</keyword>
<dbReference type="EMBL" id="BCMM01000011">
    <property type="protein sequence ID" value="GAQ62344.1"/>
    <property type="molecule type" value="Genomic_DNA"/>
</dbReference>
<evidence type="ECO:0000256" key="7">
    <source>
        <dbReference type="RuleBase" id="RU000461"/>
    </source>
</evidence>
<dbReference type="GO" id="GO:0020037">
    <property type="term" value="F:heme binding"/>
    <property type="evidence" value="ECO:0007669"/>
    <property type="project" value="InterPro"/>
</dbReference>
<dbReference type="InterPro" id="IPR001128">
    <property type="entry name" value="Cyt_P450"/>
</dbReference>
<dbReference type="Gene3D" id="1.10.630.10">
    <property type="entry name" value="Cytochrome P450"/>
    <property type="match status" value="1"/>
</dbReference>
<proteinExistence type="inferred from homology"/>
<evidence type="ECO:0000313" key="9">
    <source>
        <dbReference type="Proteomes" id="UP000067448"/>
    </source>
</evidence>
<dbReference type="FunFam" id="1.10.630.10:FF:000018">
    <property type="entry name" value="Cytochrome P450 monooxygenase"/>
    <property type="match status" value="1"/>
</dbReference>
<dbReference type="Pfam" id="PF00067">
    <property type="entry name" value="p450"/>
    <property type="match status" value="1"/>
</dbReference>
<dbReference type="GO" id="GO:0004497">
    <property type="term" value="F:monooxygenase activity"/>
    <property type="evidence" value="ECO:0007669"/>
    <property type="project" value="UniProtKB-KW"/>
</dbReference>
<accession>A0A100JMN4</accession>
<evidence type="ECO:0000256" key="3">
    <source>
        <dbReference type="ARBA" id="ARBA00022723"/>
    </source>
</evidence>
<dbReference type="InterPro" id="IPR036396">
    <property type="entry name" value="Cyt_P450_sf"/>
</dbReference>